<organism evidence="1 2">
    <name type="scientific">Phaeodactylum tricornutum (strain CCAP 1055/1)</name>
    <dbReference type="NCBI Taxonomy" id="556484"/>
    <lineage>
        <taxon>Eukaryota</taxon>
        <taxon>Sar</taxon>
        <taxon>Stramenopiles</taxon>
        <taxon>Ochrophyta</taxon>
        <taxon>Bacillariophyta</taxon>
        <taxon>Bacillariophyceae</taxon>
        <taxon>Bacillariophycidae</taxon>
        <taxon>Naviculales</taxon>
        <taxon>Phaeodactylaceae</taxon>
        <taxon>Phaeodactylum</taxon>
    </lineage>
</organism>
<dbReference type="OrthoDB" id="10671113at2759"/>
<gene>
    <name evidence="1" type="ORF">PHATRDRAFT_48520</name>
</gene>
<keyword evidence="2" id="KW-1185">Reference proteome</keyword>
<name>B7G7J4_PHATC</name>
<dbReference type="eggNOG" id="ENOG502T1YD">
    <property type="taxonomic scope" value="Eukaryota"/>
</dbReference>
<dbReference type="InParanoid" id="B7G7J4"/>
<dbReference type="HOGENOM" id="CLU_390033_0_0_1"/>
<dbReference type="AlphaFoldDB" id="B7G7J4"/>
<protein>
    <submittedName>
        <fullName evidence="1">Uncharacterized protein</fullName>
    </submittedName>
</protein>
<evidence type="ECO:0000313" key="2">
    <source>
        <dbReference type="Proteomes" id="UP000000759"/>
    </source>
</evidence>
<dbReference type="PaxDb" id="2850-Phatr48520"/>
<dbReference type="KEGG" id="pti:PHATRDRAFT_48520"/>
<sequence length="708" mass="78160">MAGNMSQLDDAIIAKIKKLVPQSLETRADAGDSNLNERCLSALLLSTRLSSTTKLQRIFYDRNILIDFILLLVEENATGTTLYARLAAQLAVRLAECEPDRDERDRATFQQRSCRRIGSALCGILDLRTRDTKKPLMIEVIDVEIVIALNELAARLVQYRTRTDGDGDIDNALLETILEQAWKLAINAAVHTEEAKGVSLSNDPLGPKLKQPSEIMHETLTQLLNQSSNVVCEQSLSVQMSAETTRLFFDHASRITNYKIPSYYRSALNWAREGLGSSPSSFLDESRESPSTTSECSSLRSASIQIILWTSHLLAALPSFQAQIDANEMEISEGLARLIVAGCVSSSAHHQDQSDTFRSLSWSTLGTLVQAIGWRWLFSVQWQHTSVFGSAHSVCILLRLAVGEWKIQLGFLLSETEDNEPDSQSLLNDSKVSIFQTCAQVIIAAVEYVVELATEVENDGSLSVPVDSVLHLRESLYECLDAIVQYFASFEESLTKGVRAELVDVCVIRVMSSLLMEMDAFETTLPTSTTLKEDGEQENAVLGALRRAMNVDIKQAREALLPGLASVFSSAKNHEDESDIRVGLLKDYDLVGDSLADFLTIFWNERDADGSSIEWACRTTELWLFLTDVTKVSTIQDGIVRWLQLSTIAQTRRPSGAGTSIHGGKESTQQAVYAAVGCYAFLQGDTKPGEPHASILQCALQECSELVE</sequence>
<proteinExistence type="predicted"/>
<dbReference type="RefSeq" id="XP_002183030.1">
    <property type="nucleotide sequence ID" value="XM_002182994.1"/>
</dbReference>
<dbReference type="Proteomes" id="UP000000759">
    <property type="component" value="Chromosome 18"/>
</dbReference>
<accession>B7G7J4</accession>
<dbReference type="GeneID" id="7194769"/>
<dbReference type="EMBL" id="CM000620">
    <property type="protein sequence ID" value="EEC45248.1"/>
    <property type="molecule type" value="Genomic_DNA"/>
</dbReference>
<reference evidence="2" key="2">
    <citation type="submission" date="2008-08" db="EMBL/GenBank/DDBJ databases">
        <authorList>
            <consortium name="Diatom Consortium"/>
            <person name="Grigoriev I."/>
            <person name="Grimwood J."/>
            <person name="Kuo A."/>
            <person name="Otillar R.P."/>
            <person name="Salamov A."/>
            <person name="Detter J.C."/>
            <person name="Lindquist E."/>
            <person name="Shapiro H."/>
            <person name="Lucas S."/>
            <person name="Glavina del Rio T."/>
            <person name="Pitluck S."/>
            <person name="Rokhsar D."/>
            <person name="Bowler C."/>
        </authorList>
    </citation>
    <scope>GENOME REANNOTATION</scope>
    <source>
        <strain evidence="2">CCAP 1055/1</strain>
    </source>
</reference>
<evidence type="ECO:0000313" key="1">
    <source>
        <dbReference type="EMBL" id="EEC45248.1"/>
    </source>
</evidence>
<reference evidence="1 2" key="1">
    <citation type="journal article" date="2008" name="Nature">
        <title>The Phaeodactylum genome reveals the evolutionary history of diatom genomes.</title>
        <authorList>
            <person name="Bowler C."/>
            <person name="Allen A.E."/>
            <person name="Badger J.H."/>
            <person name="Grimwood J."/>
            <person name="Jabbari K."/>
            <person name="Kuo A."/>
            <person name="Maheswari U."/>
            <person name="Martens C."/>
            <person name="Maumus F."/>
            <person name="Otillar R.P."/>
            <person name="Rayko E."/>
            <person name="Salamov A."/>
            <person name="Vandepoele K."/>
            <person name="Beszteri B."/>
            <person name="Gruber A."/>
            <person name="Heijde M."/>
            <person name="Katinka M."/>
            <person name="Mock T."/>
            <person name="Valentin K."/>
            <person name="Verret F."/>
            <person name="Berges J.A."/>
            <person name="Brownlee C."/>
            <person name="Cadoret J.P."/>
            <person name="Chiovitti A."/>
            <person name="Choi C.J."/>
            <person name="Coesel S."/>
            <person name="De Martino A."/>
            <person name="Detter J.C."/>
            <person name="Durkin C."/>
            <person name="Falciatore A."/>
            <person name="Fournet J."/>
            <person name="Haruta M."/>
            <person name="Huysman M.J."/>
            <person name="Jenkins B.D."/>
            <person name="Jiroutova K."/>
            <person name="Jorgensen R.E."/>
            <person name="Joubert Y."/>
            <person name="Kaplan A."/>
            <person name="Kroger N."/>
            <person name="Kroth P.G."/>
            <person name="La Roche J."/>
            <person name="Lindquist E."/>
            <person name="Lommer M."/>
            <person name="Martin-Jezequel V."/>
            <person name="Lopez P.J."/>
            <person name="Lucas S."/>
            <person name="Mangogna M."/>
            <person name="McGinnis K."/>
            <person name="Medlin L.K."/>
            <person name="Montsant A."/>
            <person name="Oudot-Le Secq M.P."/>
            <person name="Napoli C."/>
            <person name="Obornik M."/>
            <person name="Parker M.S."/>
            <person name="Petit J.L."/>
            <person name="Porcel B.M."/>
            <person name="Poulsen N."/>
            <person name="Robison M."/>
            <person name="Rychlewski L."/>
            <person name="Rynearson T.A."/>
            <person name="Schmutz J."/>
            <person name="Shapiro H."/>
            <person name="Siaut M."/>
            <person name="Stanley M."/>
            <person name="Sussman M.R."/>
            <person name="Taylor A.R."/>
            <person name="Vardi A."/>
            <person name="von Dassow P."/>
            <person name="Vyverman W."/>
            <person name="Willis A."/>
            <person name="Wyrwicz L.S."/>
            <person name="Rokhsar D.S."/>
            <person name="Weissenbach J."/>
            <person name="Armbrust E.V."/>
            <person name="Green B.R."/>
            <person name="Van de Peer Y."/>
            <person name="Grigoriev I.V."/>
        </authorList>
    </citation>
    <scope>NUCLEOTIDE SEQUENCE [LARGE SCALE GENOMIC DNA]</scope>
    <source>
        <strain evidence="1 2">CCAP 1055/1</strain>
    </source>
</reference>